<organism evidence="2 3">
    <name type="scientific">Nocardia otitidiscaviarum</name>
    <dbReference type="NCBI Taxonomy" id="1823"/>
    <lineage>
        <taxon>Bacteria</taxon>
        <taxon>Bacillati</taxon>
        <taxon>Actinomycetota</taxon>
        <taxon>Actinomycetes</taxon>
        <taxon>Mycobacteriales</taxon>
        <taxon>Nocardiaceae</taxon>
        <taxon>Nocardia</taxon>
    </lineage>
</organism>
<dbReference type="STRING" id="1406858.GCA_000710895_01141"/>
<proteinExistence type="predicted"/>
<dbReference type="InterPro" id="IPR015421">
    <property type="entry name" value="PyrdxlP-dep_Trfase_major"/>
</dbReference>
<sequence>MPAESALLPSSVREAFAPAVTYLNAASYGLMPVTAVDAAGAAERERMRGEFDIPAVDAVAASCRASFARLIGMRADQVALGSQVSQLVGLVAASLPAGAHVLVPEGEFTSVLWPFLARPELHVRTAALADLPEAVRPQDDLVAAAAVQSADGAVLDLPATVAAARTHGARTLFDLSQAAGWYPVHDTGADWVVSVGYKWLLGAKGTAYLAGTDEALNTLRPLAAGWYSGFDPWQTCYDGPLRQAEDARRFDVSPVWPAVLAQRPAFDLIEAVGIEAIHRHDVALANRLRAGLGLPEGDSAVVSLAVTPDTLERLRAAKVVGSLRAGRLRLACHLYNTEDDVDRALNVLHG</sequence>
<dbReference type="InterPro" id="IPR015424">
    <property type="entry name" value="PyrdxlP-dep_Trfase"/>
</dbReference>
<reference evidence="2 3" key="1">
    <citation type="submission" date="2018-06" db="EMBL/GenBank/DDBJ databases">
        <authorList>
            <consortium name="Pathogen Informatics"/>
            <person name="Doyle S."/>
        </authorList>
    </citation>
    <scope>NUCLEOTIDE SEQUENCE [LARGE SCALE GENOMIC DNA]</scope>
    <source>
        <strain evidence="2 3">NCTC1934</strain>
    </source>
</reference>
<dbReference type="EMBL" id="UGRY01000002">
    <property type="protein sequence ID" value="SUA73407.1"/>
    <property type="molecule type" value="Genomic_DNA"/>
</dbReference>
<evidence type="ECO:0000313" key="3">
    <source>
        <dbReference type="Proteomes" id="UP000255467"/>
    </source>
</evidence>
<evidence type="ECO:0000259" key="1">
    <source>
        <dbReference type="Pfam" id="PF00266"/>
    </source>
</evidence>
<dbReference type="Proteomes" id="UP000255467">
    <property type="component" value="Unassembled WGS sequence"/>
</dbReference>
<dbReference type="PANTHER" id="PTHR43586">
    <property type="entry name" value="CYSTEINE DESULFURASE"/>
    <property type="match status" value="1"/>
</dbReference>
<dbReference type="OrthoDB" id="250246at2"/>
<dbReference type="AlphaFoldDB" id="A0A378YAK2"/>
<protein>
    <submittedName>
        <fullName evidence="2">Isopenicillin N epimerase</fullName>
        <ecNumber evidence="2">5.1.1.17</ecNumber>
    </submittedName>
</protein>
<dbReference type="Gene3D" id="3.90.1150.10">
    <property type="entry name" value="Aspartate Aminotransferase, domain 1"/>
    <property type="match status" value="1"/>
</dbReference>
<dbReference type="InterPro" id="IPR000192">
    <property type="entry name" value="Aminotrans_V_dom"/>
</dbReference>
<keyword evidence="3" id="KW-1185">Reference proteome</keyword>
<dbReference type="GO" id="GO:0045439">
    <property type="term" value="F:isopenicillin-N epimerase activity"/>
    <property type="evidence" value="ECO:0007669"/>
    <property type="project" value="UniProtKB-EC"/>
</dbReference>
<evidence type="ECO:0000313" key="2">
    <source>
        <dbReference type="EMBL" id="SUA73407.1"/>
    </source>
</evidence>
<dbReference type="SUPFAM" id="SSF53383">
    <property type="entry name" value="PLP-dependent transferases"/>
    <property type="match status" value="1"/>
</dbReference>
<name>A0A378YAK2_9NOCA</name>
<keyword evidence="2" id="KW-0413">Isomerase</keyword>
<dbReference type="PANTHER" id="PTHR43586:SF21">
    <property type="entry name" value="PYRIDOXAL PHOSPHATE (PLP)-DEPENDENT ASPARTATE AMINOTRANSFERASE SUPERFAMILY"/>
    <property type="match status" value="1"/>
</dbReference>
<dbReference type="Pfam" id="PF00266">
    <property type="entry name" value="Aminotran_5"/>
    <property type="match status" value="1"/>
</dbReference>
<dbReference type="RefSeq" id="WP_039817152.1">
    <property type="nucleotide sequence ID" value="NZ_UGRY01000002.1"/>
</dbReference>
<gene>
    <name evidence="2" type="primary">cefD</name>
    <name evidence="2" type="ORF">NCTC1934_00848</name>
</gene>
<feature type="domain" description="Aminotransferase class V" evidence="1">
    <location>
        <begin position="61"/>
        <end position="292"/>
    </location>
</feature>
<dbReference type="InterPro" id="IPR015422">
    <property type="entry name" value="PyrdxlP-dep_Trfase_small"/>
</dbReference>
<dbReference type="Gene3D" id="3.40.640.10">
    <property type="entry name" value="Type I PLP-dependent aspartate aminotransferase-like (Major domain)"/>
    <property type="match status" value="1"/>
</dbReference>
<dbReference type="EC" id="5.1.1.17" evidence="2"/>
<accession>A0A378YAK2</accession>